<dbReference type="Proteomes" id="UP000246085">
    <property type="component" value="Chromosome BRAD3257"/>
</dbReference>
<dbReference type="KEGG" id="bvz:BRAD3257_8145"/>
<organism evidence="1 2">
    <name type="scientific">Bradyrhizobium vignae</name>
    <dbReference type="NCBI Taxonomy" id="1549949"/>
    <lineage>
        <taxon>Bacteria</taxon>
        <taxon>Pseudomonadati</taxon>
        <taxon>Pseudomonadota</taxon>
        <taxon>Alphaproteobacteria</taxon>
        <taxon>Hyphomicrobiales</taxon>
        <taxon>Nitrobacteraceae</taxon>
        <taxon>Bradyrhizobium</taxon>
    </lineage>
</organism>
<proteinExistence type="predicted"/>
<accession>A0A2U3QBE1</accession>
<name>A0A2U3QBE1_9BRAD</name>
<gene>
    <name evidence="1" type="ORF">BRAD3257_8145</name>
</gene>
<evidence type="ECO:0000313" key="1">
    <source>
        <dbReference type="EMBL" id="SPP98738.1"/>
    </source>
</evidence>
<dbReference type="EMBL" id="LS398110">
    <property type="protein sequence ID" value="SPP98738.1"/>
    <property type="molecule type" value="Genomic_DNA"/>
</dbReference>
<sequence length="65" mass="7374">MSDLAAVKSRLAAIGFECIHHKQFNGLAWDDPVKTCHAHKSSPACGDWRRDNPARVLVRHRSPRR</sequence>
<reference evidence="1 2" key="1">
    <citation type="submission" date="2018-03" db="EMBL/GenBank/DDBJ databases">
        <authorList>
            <person name="Gully D."/>
        </authorList>
    </citation>
    <scope>NUCLEOTIDE SEQUENCE [LARGE SCALE GENOMIC DNA]</scope>
    <source>
        <strain evidence="1">ORS3257</strain>
    </source>
</reference>
<protein>
    <submittedName>
        <fullName evidence="1">Uncharacterized protein</fullName>
    </submittedName>
</protein>
<evidence type="ECO:0000313" key="2">
    <source>
        <dbReference type="Proteomes" id="UP000246085"/>
    </source>
</evidence>
<dbReference type="AlphaFoldDB" id="A0A2U3QBE1"/>